<keyword evidence="1" id="KW-0812">Transmembrane</keyword>
<keyword evidence="1" id="KW-0472">Membrane</keyword>
<name>A0A1V5ZPL3_9BACT</name>
<feature type="transmembrane region" description="Helical" evidence="1">
    <location>
        <begin position="35"/>
        <end position="55"/>
    </location>
</feature>
<proteinExistence type="predicted"/>
<dbReference type="Proteomes" id="UP000485621">
    <property type="component" value="Unassembled WGS sequence"/>
</dbReference>
<evidence type="ECO:0000313" key="2">
    <source>
        <dbReference type="EMBL" id="OQB41814.1"/>
    </source>
</evidence>
<sequence>MNTKCYFKPKSTLLEQIVDDIVSIKNRDLSIKNSAPIISILFTMVIILIIMRLHYLGMSLIQFPLIVMFICFMFHLFHIRRWKRRYLKRKEPILLFVKSLKVLFNNDAKAYISSPPHMLGVLRFFAWLSTNNEEGQYNRIVHKLPRNRCEVWREFNRNIVSFEDEQKKQYQKNLFELERFYSL</sequence>
<evidence type="ECO:0000256" key="1">
    <source>
        <dbReference type="SAM" id="Phobius"/>
    </source>
</evidence>
<gene>
    <name evidence="2" type="ORF">BWY04_00608</name>
</gene>
<feature type="transmembrane region" description="Helical" evidence="1">
    <location>
        <begin position="61"/>
        <end position="79"/>
    </location>
</feature>
<accession>A0A1V5ZPL3</accession>
<keyword evidence="1" id="KW-1133">Transmembrane helix</keyword>
<comment type="caution">
    <text evidence="2">The sequence shown here is derived from an EMBL/GenBank/DDBJ whole genome shotgun (WGS) entry which is preliminary data.</text>
</comment>
<dbReference type="AlphaFoldDB" id="A0A1V5ZPL3"/>
<reference evidence="2" key="1">
    <citation type="submission" date="2017-02" db="EMBL/GenBank/DDBJ databases">
        <title>Delving into the versatile metabolic prowess of the omnipresent phylum Bacteroidetes.</title>
        <authorList>
            <person name="Nobu M.K."/>
            <person name="Mei R."/>
            <person name="Narihiro T."/>
            <person name="Kuroda K."/>
            <person name="Liu W.-T."/>
        </authorList>
    </citation>
    <scope>NUCLEOTIDE SEQUENCE</scope>
    <source>
        <strain evidence="2">ADurb.Bin160</strain>
    </source>
</reference>
<dbReference type="EMBL" id="MWDB01000010">
    <property type="protein sequence ID" value="OQB41814.1"/>
    <property type="molecule type" value="Genomic_DNA"/>
</dbReference>
<protein>
    <submittedName>
        <fullName evidence="2">Uncharacterized protein</fullName>
    </submittedName>
</protein>
<organism evidence="2">
    <name type="scientific">candidate division CPR1 bacterium ADurb.Bin160</name>
    <dbReference type="NCBI Taxonomy" id="1852826"/>
    <lineage>
        <taxon>Bacteria</taxon>
        <taxon>candidate division CPR1</taxon>
    </lineage>
</organism>